<keyword evidence="5" id="KW-0274">FAD</keyword>
<dbReference type="InterPro" id="IPR016169">
    <property type="entry name" value="FAD-bd_PCMH_sub2"/>
</dbReference>
<protein>
    <recommendedName>
        <fullName evidence="2">Delta(24)-sterol reductase</fullName>
        <ecNumber evidence="2">1.3.1.72</ecNumber>
    </recommendedName>
</protein>
<accession>A0ABN2R7Z3</accession>
<reference evidence="10 11" key="1">
    <citation type="journal article" date="2019" name="Int. J. Syst. Evol. Microbiol.">
        <title>The Global Catalogue of Microorganisms (GCM) 10K type strain sequencing project: providing services to taxonomists for standard genome sequencing and annotation.</title>
        <authorList>
            <consortium name="The Broad Institute Genomics Platform"/>
            <consortium name="The Broad Institute Genome Sequencing Center for Infectious Disease"/>
            <person name="Wu L."/>
            <person name="Ma J."/>
        </authorList>
    </citation>
    <scope>NUCLEOTIDE SEQUENCE [LARGE SCALE GENOMIC DNA]</scope>
    <source>
        <strain evidence="10 11">JCM 14545</strain>
    </source>
</reference>
<feature type="domain" description="FAD-binding PCMH-type" evidence="9">
    <location>
        <begin position="1"/>
        <end position="177"/>
    </location>
</feature>
<keyword evidence="6" id="KW-1133">Transmembrane helix</keyword>
<sequence length="459" mass="52619">MPTSTNSAAMAEHRQAVEALRQSYRALPQGSPVRLVKRTSNLFRPRRAPDRATGLDVRHFDKVLSIDPVARTAEVQGMTTFEDLADATLAHGLLPPVVLDFKKITLGGGVVGTGAESSSFRAGLPHDQVREMEILTGDGRVVVATRDNEHADLFHGFPHSYGSLGYALRLQIDLEPAKPFVRLRHVRMDSVESWISALRRITEDRAWDGEPVDFVDGVYFGPDAVHLVLADFTDRAPYLSDYTGSKVYYWSLRQRGADFLSTRDYLWRWDTDMYWTSRLFGLENPVLRRLWPRRARNADLLRRIQMFDRRFGFTSRVRRAVGRPFEWVLQDADLPAESVGEFMAFFDAEIGIKPVWLCPMRLREPISLYPMEPGKLYVSLGFWWLVPTSPDRPADYLNRLIERKIAELGGHKPLYSTAHYGEDEFWRQYGGDGAYWRLKDAYDAGRRLPDLYDKCVLAR</sequence>
<evidence type="ECO:0000256" key="8">
    <source>
        <dbReference type="ARBA" id="ARBA00023136"/>
    </source>
</evidence>
<dbReference type="SUPFAM" id="SSF55103">
    <property type="entry name" value="FAD-linked oxidases, C-terminal domain"/>
    <property type="match status" value="1"/>
</dbReference>
<comment type="caution">
    <text evidence="10">The sequence shown here is derived from an EMBL/GenBank/DDBJ whole genome shotgun (WGS) entry which is preliminary data.</text>
</comment>
<dbReference type="SUPFAM" id="SSF56176">
    <property type="entry name" value="FAD-binding/transporter-associated domain-like"/>
    <property type="match status" value="1"/>
</dbReference>
<gene>
    <name evidence="10" type="ORF">GCM10009754_41230</name>
</gene>
<evidence type="ECO:0000313" key="10">
    <source>
        <dbReference type="EMBL" id="GAA1964981.1"/>
    </source>
</evidence>
<evidence type="ECO:0000313" key="11">
    <source>
        <dbReference type="Proteomes" id="UP001501116"/>
    </source>
</evidence>
<evidence type="ECO:0000256" key="2">
    <source>
        <dbReference type="ARBA" id="ARBA00012405"/>
    </source>
</evidence>
<evidence type="ECO:0000259" key="9">
    <source>
        <dbReference type="PROSITE" id="PS51387"/>
    </source>
</evidence>
<dbReference type="PROSITE" id="PS51387">
    <property type="entry name" value="FAD_PCMH"/>
    <property type="match status" value="1"/>
</dbReference>
<dbReference type="InterPro" id="IPR016164">
    <property type="entry name" value="FAD-linked_Oxase-like_C"/>
</dbReference>
<dbReference type="InterPro" id="IPR016166">
    <property type="entry name" value="FAD-bd_PCMH"/>
</dbReference>
<keyword evidence="8" id="KW-0472">Membrane</keyword>
<evidence type="ECO:0000256" key="6">
    <source>
        <dbReference type="ARBA" id="ARBA00022989"/>
    </source>
</evidence>
<keyword evidence="7" id="KW-0560">Oxidoreductase</keyword>
<dbReference type="InterPro" id="IPR040165">
    <property type="entry name" value="Diminuto-like"/>
</dbReference>
<dbReference type="EMBL" id="BAAANN010000015">
    <property type="protein sequence ID" value="GAA1964981.1"/>
    <property type="molecule type" value="Genomic_DNA"/>
</dbReference>
<evidence type="ECO:0000256" key="1">
    <source>
        <dbReference type="ARBA" id="ARBA00004167"/>
    </source>
</evidence>
<dbReference type="Pfam" id="PF01565">
    <property type="entry name" value="FAD_binding_4"/>
    <property type="match status" value="1"/>
</dbReference>
<keyword evidence="11" id="KW-1185">Reference proteome</keyword>
<dbReference type="InterPro" id="IPR036318">
    <property type="entry name" value="FAD-bd_PCMH-like_sf"/>
</dbReference>
<dbReference type="PANTHER" id="PTHR10801">
    <property type="entry name" value="24-DEHYDROCHOLESTEROL REDUCTASE"/>
    <property type="match status" value="1"/>
</dbReference>
<dbReference type="InterPro" id="IPR006094">
    <property type="entry name" value="Oxid_FAD_bind_N"/>
</dbReference>
<evidence type="ECO:0000256" key="3">
    <source>
        <dbReference type="ARBA" id="ARBA00022630"/>
    </source>
</evidence>
<keyword evidence="4" id="KW-0812">Transmembrane</keyword>
<dbReference type="Proteomes" id="UP001501116">
    <property type="component" value="Unassembled WGS sequence"/>
</dbReference>
<proteinExistence type="predicted"/>
<name>A0ABN2R7Z3_9PSEU</name>
<dbReference type="RefSeq" id="WP_344420964.1">
    <property type="nucleotide sequence ID" value="NZ_BAAANN010000015.1"/>
</dbReference>
<dbReference type="PANTHER" id="PTHR10801:SF0">
    <property type="entry name" value="DELTA(24)-STEROL REDUCTASE"/>
    <property type="match status" value="1"/>
</dbReference>
<dbReference type="Gene3D" id="3.30.465.10">
    <property type="match status" value="1"/>
</dbReference>
<evidence type="ECO:0000256" key="5">
    <source>
        <dbReference type="ARBA" id="ARBA00022827"/>
    </source>
</evidence>
<organism evidence="10 11">
    <name type="scientific">Amycolatopsis minnesotensis</name>
    <dbReference type="NCBI Taxonomy" id="337894"/>
    <lineage>
        <taxon>Bacteria</taxon>
        <taxon>Bacillati</taxon>
        <taxon>Actinomycetota</taxon>
        <taxon>Actinomycetes</taxon>
        <taxon>Pseudonocardiales</taxon>
        <taxon>Pseudonocardiaceae</taxon>
        <taxon>Amycolatopsis</taxon>
    </lineage>
</organism>
<evidence type="ECO:0000256" key="7">
    <source>
        <dbReference type="ARBA" id="ARBA00023002"/>
    </source>
</evidence>
<evidence type="ECO:0000256" key="4">
    <source>
        <dbReference type="ARBA" id="ARBA00022692"/>
    </source>
</evidence>
<dbReference type="EC" id="1.3.1.72" evidence="2"/>
<keyword evidence="3" id="KW-0285">Flavoprotein</keyword>
<comment type="subcellular location">
    <subcellularLocation>
        <location evidence="1">Membrane</location>
        <topology evidence="1">Single-pass membrane protein</topology>
    </subcellularLocation>
</comment>